<reference evidence="2 3" key="1">
    <citation type="submission" date="2018-06" db="EMBL/GenBank/DDBJ databases">
        <authorList>
            <consortium name="Pathogen Informatics"/>
            <person name="Doyle S."/>
        </authorList>
    </citation>
    <scope>NUCLEOTIDE SEQUENCE [LARGE SCALE GENOMIC DNA]</scope>
    <source>
        <strain evidence="2 3">NCTC11388</strain>
    </source>
</reference>
<dbReference type="InterPro" id="IPR029068">
    <property type="entry name" value="Glyas_Bleomycin-R_OHBP_Dase"/>
</dbReference>
<dbReference type="Gene3D" id="3.10.180.10">
    <property type="entry name" value="2,3-Dihydroxybiphenyl 1,2-Dioxygenase, domain 1"/>
    <property type="match status" value="1"/>
</dbReference>
<sequence length="147" mass="16910">MAKVHHYLNFDGQAENAFNFYKSVFGGEFRSFMRYQDMPSPEEIPDEIGNRILHVVLPISKHFVLMGADVHDDYGSAINRGNNSFILLAADSSEEALRLYKGLSEGGEVEMPMEETYWSQLYSSFKDKYGICWMINYDGSKLDRWGQ</sequence>
<feature type="domain" description="Glyoxalase/fosfomycin resistance/dioxygenase" evidence="1">
    <location>
        <begin position="3"/>
        <end position="134"/>
    </location>
</feature>
<evidence type="ECO:0000259" key="1">
    <source>
        <dbReference type="Pfam" id="PF00903"/>
    </source>
</evidence>
<dbReference type="PANTHER" id="PTHR33990">
    <property type="entry name" value="PROTEIN YJDN-RELATED"/>
    <property type="match status" value="1"/>
</dbReference>
<protein>
    <submittedName>
        <fullName evidence="2">Uncharacterized protein conserved in bacteria</fullName>
    </submittedName>
</protein>
<name>A0A380CRL8_SPHSI</name>
<proteinExistence type="predicted"/>
<dbReference type="CDD" id="cd06588">
    <property type="entry name" value="PhnB_like"/>
    <property type="match status" value="1"/>
</dbReference>
<dbReference type="Pfam" id="PF00903">
    <property type="entry name" value="Glyoxalase"/>
    <property type="match status" value="1"/>
</dbReference>
<dbReference type="SUPFAM" id="SSF54593">
    <property type="entry name" value="Glyoxalase/Bleomycin resistance protein/Dihydroxybiphenyl dioxygenase"/>
    <property type="match status" value="1"/>
</dbReference>
<dbReference type="RefSeq" id="WP_003006465.1">
    <property type="nucleotide sequence ID" value="NZ_CP068082.1"/>
</dbReference>
<evidence type="ECO:0000313" key="2">
    <source>
        <dbReference type="EMBL" id="SUJ27068.1"/>
    </source>
</evidence>
<dbReference type="InterPro" id="IPR028973">
    <property type="entry name" value="PhnB-like"/>
</dbReference>
<gene>
    <name evidence="2" type="ORF">NCTC11388_04071</name>
</gene>
<accession>A0A380CRL8</accession>
<dbReference type="Proteomes" id="UP000254893">
    <property type="component" value="Unassembled WGS sequence"/>
</dbReference>
<dbReference type="AlphaFoldDB" id="A0A380CRL8"/>
<dbReference type="PANTHER" id="PTHR33990:SF1">
    <property type="entry name" value="PROTEIN YJDN"/>
    <property type="match status" value="1"/>
</dbReference>
<organism evidence="2 3">
    <name type="scientific">Sphingobacterium spiritivorum</name>
    <name type="common">Flavobacterium spiritivorum</name>
    <dbReference type="NCBI Taxonomy" id="258"/>
    <lineage>
        <taxon>Bacteria</taxon>
        <taxon>Pseudomonadati</taxon>
        <taxon>Bacteroidota</taxon>
        <taxon>Sphingobacteriia</taxon>
        <taxon>Sphingobacteriales</taxon>
        <taxon>Sphingobacteriaceae</taxon>
        <taxon>Sphingobacterium</taxon>
    </lineage>
</organism>
<dbReference type="EMBL" id="UGYW01000002">
    <property type="protein sequence ID" value="SUJ27068.1"/>
    <property type="molecule type" value="Genomic_DNA"/>
</dbReference>
<evidence type="ECO:0000313" key="3">
    <source>
        <dbReference type="Proteomes" id="UP000254893"/>
    </source>
</evidence>
<dbReference type="InterPro" id="IPR004360">
    <property type="entry name" value="Glyas_Fos-R_dOase_dom"/>
</dbReference>